<dbReference type="EMBL" id="JAPQKI010000002">
    <property type="protein sequence ID" value="KAJ5111657.1"/>
    <property type="molecule type" value="Genomic_DNA"/>
</dbReference>
<sequence>MQQRCWEDCVPSGMQHSDTGSIVSQVPFISPAAARTAPAAARTAPAAARTAAAAARTAPPTTPRVEPTSIPATTPRTIPTDIRHQFRQQDIERAHIAQRHHGPAGPRFDDEAFLVSEVDKWVHRCWTCTQRGYDDAHEMWRCGFTGAGGASRETQANKDWMKMVRGKVQYANYTAHFPCGMPQHICPLGDHHADHSEEVQKRCRGYRTVLIPMVAMMGKGPQRDAEVTQRWFQRLASRGVVDPERNDEGLIQYFGQRAPGTAQKRSQLTEEFIWLRRAYDGRERCSD</sequence>
<evidence type="ECO:0000313" key="6">
    <source>
        <dbReference type="EMBL" id="KAJ5102447.1"/>
    </source>
</evidence>
<dbReference type="EMBL" id="JAPQKI010000004">
    <property type="protein sequence ID" value="KAJ5104277.1"/>
    <property type="molecule type" value="Genomic_DNA"/>
</dbReference>
<organism evidence="2 10">
    <name type="scientific">Penicillium argentinense</name>
    <dbReference type="NCBI Taxonomy" id="1131581"/>
    <lineage>
        <taxon>Eukaryota</taxon>
        <taxon>Fungi</taxon>
        <taxon>Dikarya</taxon>
        <taxon>Ascomycota</taxon>
        <taxon>Pezizomycotina</taxon>
        <taxon>Eurotiomycetes</taxon>
        <taxon>Eurotiomycetidae</taxon>
        <taxon>Eurotiales</taxon>
        <taxon>Aspergillaceae</taxon>
        <taxon>Penicillium</taxon>
    </lineage>
</organism>
<evidence type="ECO:0000313" key="8">
    <source>
        <dbReference type="EMBL" id="KAJ5110326.1"/>
    </source>
</evidence>
<dbReference type="AlphaFoldDB" id="A0A9W9EQM9"/>
<dbReference type="EMBL" id="JAPQKI010000009">
    <property type="protein sequence ID" value="KAJ5088927.1"/>
    <property type="molecule type" value="Genomic_DNA"/>
</dbReference>
<dbReference type="RefSeq" id="XP_056479727.1">
    <property type="nucleotide sequence ID" value="XM_056614686.1"/>
</dbReference>
<reference evidence="2" key="1">
    <citation type="submission" date="2022-11" db="EMBL/GenBank/DDBJ databases">
        <authorList>
            <person name="Petersen C."/>
        </authorList>
    </citation>
    <scope>NUCLEOTIDE SEQUENCE</scope>
    <source>
        <strain evidence="2">IBT 30761</strain>
    </source>
</reference>
<evidence type="ECO:0000313" key="9">
    <source>
        <dbReference type="EMBL" id="KAJ5111657.1"/>
    </source>
</evidence>
<accession>A0A9W9EQM9</accession>
<dbReference type="EMBL" id="JAPQKI010000006">
    <property type="protein sequence ID" value="KAJ5094884.1"/>
    <property type="molecule type" value="Genomic_DNA"/>
</dbReference>
<comment type="caution">
    <text evidence="2">The sequence shown here is derived from an EMBL/GenBank/DDBJ whole genome shotgun (WGS) entry which is preliminary data.</text>
</comment>
<feature type="compositionally biased region" description="Low complexity" evidence="1">
    <location>
        <begin position="50"/>
        <end position="59"/>
    </location>
</feature>
<evidence type="ECO:0000313" key="2">
    <source>
        <dbReference type="EMBL" id="KAJ5086227.1"/>
    </source>
</evidence>
<proteinExistence type="predicted"/>
<feature type="region of interest" description="Disordered" evidence="1">
    <location>
        <begin position="50"/>
        <end position="77"/>
    </location>
</feature>
<evidence type="ECO:0000313" key="4">
    <source>
        <dbReference type="EMBL" id="KAJ5091042.1"/>
    </source>
</evidence>
<dbReference type="Proteomes" id="UP001149074">
    <property type="component" value="Unassembled WGS sequence"/>
</dbReference>
<gene>
    <name evidence="9" type="ORF">N7532_002192</name>
    <name evidence="8" type="ORF">N7532_002971</name>
    <name evidence="6" type="ORF">N7532_002976</name>
    <name evidence="7" type="ORF">N7532_004806</name>
    <name evidence="5" type="ORF">N7532_007175</name>
    <name evidence="3" type="ORF">N7532_007611</name>
    <name evidence="4" type="ORF">N7532_009726</name>
    <name evidence="2" type="ORF">N7532_010998</name>
</gene>
<evidence type="ECO:0000313" key="10">
    <source>
        <dbReference type="Proteomes" id="UP001149074"/>
    </source>
</evidence>
<reference evidence="2" key="2">
    <citation type="journal article" date="2023" name="IMA Fungus">
        <title>Comparative genomic study of the Penicillium genus elucidates a diverse pangenome and 15 lateral gene transfer events.</title>
        <authorList>
            <person name="Petersen C."/>
            <person name="Sorensen T."/>
            <person name="Nielsen M.R."/>
            <person name="Sondergaard T.E."/>
            <person name="Sorensen J.L."/>
            <person name="Fitzpatrick D.A."/>
            <person name="Frisvad J.C."/>
            <person name="Nielsen K.L."/>
        </authorList>
    </citation>
    <scope>NUCLEOTIDE SEQUENCE</scope>
    <source>
        <strain evidence="2">IBT 30761</strain>
    </source>
</reference>
<keyword evidence="10" id="KW-1185">Reference proteome</keyword>
<protein>
    <submittedName>
        <fullName evidence="2">Uncharacterized protein</fullName>
    </submittedName>
</protein>
<evidence type="ECO:0000256" key="1">
    <source>
        <dbReference type="SAM" id="MobiDB-lite"/>
    </source>
</evidence>
<evidence type="ECO:0000313" key="7">
    <source>
        <dbReference type="EMBL" id="KAJ5104277.1"/>
    </source>
</evidence>
<dbReference type="OrthoDB" id="4507197at2759"/>
<name>A0A9W9EQM9_9EURO</name>
<evidence type="ECO:0000313" key="5">
    <source>
        <dbReference type="EMBL" id="KAJ5094884.1"/>
    </source>
</evidence>
<dbReference type="GeneID" id="81353665"/>
<evidence type="ECO:0000313" key="3">
    <source>
        <dbReference type="EMBL" id="KAJ5088927.1"/>
    </source>
</evidence>
<dbReference type="EMBL" id="JAPQKI010000003">
    <property type="protein sequence ID" value="KAJ5110326.1"/>
    <property type="molecule type" value="Genomic_DNA"/>
</dbReference>
<dbReference type="EMBL" id="JAPQKI010000010">
    <property type="protein sequence ID" value="KAJ5086227.1"/>
    <property type="molecule type" value="Genomic_DNA"/>
</dbReference>
<dbReference type="EMBL" id="JAPQKI010000009">
    <property type="protein sequence ID" value="KAJ5091042.1"/>
    <property type="molecule type" value="Genomic_DNA"/>
</dbReference>
<dbReference type="EMBL" id="JAPQKI010000004">
    <property type="protein sequence ID" value="KAJ5102447.1"/>
    <property type="molecule type" value="Genomic_DNA"/>
</dbReference>